<feature type="transmembrane region" description="Helical" evidence="1">
    <location>
        <begin position="159"/>
        <end position="179"/>
    </location>
</feature>
<accession>H9BWK8</accession>
<keyword evidence="1" id="KW-0812">Transmembrane</keyword>
<reference evidence="2" key="1">
    <citation type="submission" date="2011-11" db="EMBL/GenBank/DDBJ databases">
        <title>Construction and analysis of a metagenome of deep-sea sediment.</title>
        <authorList>
            <person name="Huo Y.-Y."/>
            <person name="Cheng H."/>
            <person name="Wu M."/>
        </authorList>
    </citation>
    <scope>NUCLEOTIDE SEQUENCE</scope>
</reference>
<feature type="transmembrane region" description="Helical" evidence="1">
    <location>
        <begin position="53"/>
        <end position="72"/>
    </location>
</feature>
<protein>
    <submittedName>
        <fullName evidence="2">Uncharacterized protein</fullName>
    </submittedName>
</protein>
<evidence type="ECO:0000256" key="1">
    <source>
        <dbReference type="SAM" id="Phobius"/>
    </source>
</evidence>
<sequence>MRIKTVDDVTIPVVPAVLLGTGVGGFMGIVALEKGANQTIRTASVRNLPRKTKLAAVAAGAAAGAIGMLGYAAGSKQVTKYLNKNGMSLDTAALAGATGVAIGGTALLSALPRTLGRSNWSKAAIVATGLPVITASFMATLSALQTASSAIHGDSSTNAVNAATTGVGTVAAVIGGVMVRNASLPKTKAVLRNAGLVRRLANGVNSVGGLGLLFAGGILAMVGAMNGVANLLGKADGDDLASKTERTARSLDEFKAQILDTMEP</sequence>
<keyword evidence="1" id="KW-1133">Transmembrane helix</keyword>
<feature type="transmembrane region" description="Helical" evidence="1">
    <location>
        <begin position="200"/>
        <end position="222"/>
    </location>
</feature>
<feature type="transmembrane region" description="Helical" evidence="1">
    <location>
        <begin position="92"/>
        <end position="111"/>
    </location>
</feature>
<dbReference type="AlphaFoldDB" id="H9BWK8"/>
<feature type="transmembrane region" description="Helical" evidence="1">
    <location>
        <begin position="12"/>
        <end position="32"/>
    </location>
</feature>
<organism evidence="2">
    <name type="scientific">uncultured bacterium W5-102b</name>
    <dbReference type="NCBI Taxonomy" id="1130996"/>
    <lineage>
        <taxon>Bacteria</taxon>
        <taxon>environmental samples</taxon>
    </lineage>
</organism>
<dbReference type="EMBL" id="JQ085817">
    <property type="protein sequence ID" value="AFD03180.1"/>
    <property type="molecule type" value="Genomic_DNA"/>
</dbReference>
<keyword evidence="1" id="KW-0472">Membrane</keyword>
<feature type="transmembrane region" description="Helical" evidence="1">
    <location>
        <begin position="123"/>
        <end position="147"/>
    </location>
</feature>
<evidence type="ECO:0000313" key="2">
    <source>
        <dbReference type="EMBL" id="AFD03180.1"/>
    </source>
</evidence>
<name>H9BWK8_9BACT</name>
<proteinExistence type="predicted"/>